<sequence length="88" mass="10013">MRSTPKKTSDTPIVVASTTRVRDRRRFPKTPASHPHDMIFGGLPYLMTDFGRQYCDDLDELASPAFQSPLVTRKALIAKYKGDTRWAK</sequence>
<dbReference type="AlphaFoldDB" id="A0A8J6E0F0"/>
<reference evidence="1" key="1">
    <citation type="submission" date="2021-05" db="EMBL/GenBank/DDBJ databases">
        <title>A free-living protist that lacks canonical eukaryotic 1 DNA replication and segregation systems.</title>
        <authorList>
            <person name="Salas-Leiva D.E."/>
            <person name="Tromer E.C."/>
            <person name="Curtis B.A."/>
            <person name="Jerlstrom-Hultqvist J."/>
            <person name="Kolisko M."/>
            <person name="Yi Z."/>
            <person name="Salas-Leiva J.S."/>
            <person name="Gallot-Lavallee L."/>
            <person name="Kops G.J.P.L."/>
            <person name="Archibald J.M."/>
            <person name="Simpson A.G.B."/>
            <person name="Roger A.J."/>
        </authorList>
    </citation>
    <scope>NUCLEOTIDE SEQUENCE</scope>
    <source>
        <strain evidence="1">BICM</strain>
    </source>
</reference>
<protein>
    <submittedName>
        <fullName evidence="1">Uncharacterized protein</fullName>
    </submittedName>
</protein>
<accession>A0A8J6E0F0</accession>
<evidence type="ECO:0000313" key="1">
    <source>
        <dbReference type="EMBL" id="KAG9392123.1"/>
    </source>
</evidence>
<gene>
    <name evidence="1" type="ORF">J8273_5102</name>
</gene>
<organism evidence="1 2">
    <name type="scientific">Carpediemonas membranifera</name>
    <dbReference type="NCBI Taxonomy" id="201153"/>
    <lineage>
        <taxon>Eukaryota</taxon>
        <taxon>Metamonada</taxon>
        <taxon>Carpediemonas-like organisms</taxon>
        <taxon>Carpediemonas</taxon>
    </lineage>
</organism>
<name>A0A8J6E0F0_9EUKA</name>
<keyword evidence="2" id="KW-1185">Reference proteome</keyword>
<dbReference type="EMBL" id="JAHDYR010000038">
    <property type="protein sequence ID" value="KAG9392123.1"/>
    <property type="molecule type" value="Genomic_DNA"/>
</dbReference>
<comment type="caution">
    <text evidence="1">The sequence shown here is derived from an EMBL/GenBank/DDBJ whole genome shotgun (WGS) entry which is preliminary data.</text>
</comment>
<dbReference type="Proteomes" id="UP000717585">
    <property type="component" value="Unassembled WGS sequence"/>
</dbReference>
<proteinExistence type="predicted"/>
<evidence type="ECO:0000313" key="2">
    <source>
        <dbReference type="Proteomes" id="UP000717585"/>
    </source>
</evidence>